<dbReference type="Proteomes" id="UP000823561">
    <property type="component" value="Chromosome 20"/>
</dbReference>
<feature type="region of interest" description="Disordered" evidence="8">
    <location>
        <begin position="1485"/>
        <end position="1511"/>
    </location>
</feature>
<evidence type="ECO:0000256" key="6">
    <source>
        <dbReference type="ARBA" id="ARBA00022871"/>
    </source>
</evidence>
<dbReference type="EMBL" id="JADWDJ010000020">
    <property type="protein sequence ID" value="KAG5264501.1"/>
    <property type="molecule type" value="Genomic_DNA"/>
</dbReference>
<gene>
    <name evidence="11" type="ORF">AALO_G00254930</name>
</gene>
<feature type="compositionally biased region" description="Acidic residues" evidence="8">
    <location>
        <begin position="290"/>
        <end position="304"/>
    </location>
</feature>
<proteinExistence type="predicted"/>
<evidence type="ECO:0000256" key="4">
    <source>
        <dbReference type="ARBA" id="ARBA00022490"/>
    </source>
</evidence>
<dbReference type="Pfam" id="PF12813">
    <property type="entry name" value="XPG_I_2"/>
    <property type="match status" value="1"/>
</dbReference>
<dbReference type="GO" id="GO:0030154">
    <property type="term" value="P:cell differentiation"/>
    <property type="evidence" value="ECO:0007669"/>
    <property type="project" value="UniProtKB-KW"/>
</dbReference>
<dbReference type="InterPro" id="IPR029060">
    <property type="entry name" value="PIN-like_dom_sf"/>
</dbReference>
<reference evidence="11" key="1">
    <citation type="submission" date="2020-10" db="EMBL/GenBank/DDBJ databases">
        <title>Chromosome-scale genome assembly of the Allis shad, Alosa alosa.</title>
        <authorList>
            <person name="Margot Z."/>
            <person name="Christophe K."/>
            <person name="Cabau C."/>
            <person name="Louis A."/>
            <person name="Berthelot C."/>
            <person name="Parey E."/>
            <person name="Roest Crollius H."/>
            <person name="Montfort J."/>
            <person name="Robinson-Rechavi M."/>
            <person name="Bucao C."/>
            <person name="Bouchez O."/>
            <person name="Gislard M."/>
            <person name="Lluch J."/>
            <person name="Milhes M."/>
            <person name="Lampietro C."/>
            <person name="Lopez Roques C."/>
            <person name="Donnadieu C."/>
            <person name="Braasch I."/>
            <person name="Desvignes T."/>
            <person name="Postlethwait J."/>
            <person name="Bobe J."/>
            <person name="Guiguen Y."/>
        </authorList>
    </citation>
    <scope>NUCLEOTIDE SEQUENCE</scope>
    <source>
        <strain evidence="11">M-15738</strain>
        <tissue evidence="11">Blood</tissue>
    </source>
</reference>
<evidence type="ECO:0000259" key="9">
    <source>
        <dbReference type="Pfam" id="PF12813"/>
    </source>
</evidence>
<feature type="domain" description="Protein TOPAZ1" evidence="10">
    <location>
        <begin position="706"/>
        <end position="813"/>
    </location>
</feature>
<comment type="function">
    <text evidence="1">Important for normal spermatogenesis and male fertility. Specifically required for progression to the post-meiotic stages of spermatocyte development. Seems to be necessary for normal expression levels of a number of testis-expressed gene transcripts, although its role in this process is unclear.</text>
</comment>
<evidence type="ECO:0000259" key="10">
    <source>
        <dbReference type="Pfam" id="PF14669"/>
    </source>
</evidence>
<feature type="region of interest" description="Disordered" evidence="8">
    <location>
        <begin position="228"/>
        <end position="307"/>
    </location>
</feature>
<keyword evidence="4" id="KW-0963">Cytoplasm</keyword>
<evidence type="ECO:0000256" key="8">
    <source>
        <dbReference type="SAM" id="MobiDB-lite"/>
    </source>
</evidence>
<sequence>MICKQGRVSARNICRTSGRPTNLVDNSFIFMTLETRRRKYNDQTPRWCGVCENKEARVKLRNGRDDAIVTVVKAHGGVKTCTIEIEVGRESGCVEENFQSRSHKIEQEGGEGIQLQSSYFLDTNVTLQKRLCPTSMRSVLPRYTRRTRKQRATRQVCCALCGVIKYTPPVRRKLAPRRVPKAEERCALLQEANLSANVPGAPWRWERQHKQFLPVTARQSQRVKLRLRVIGRSPTSPYQPNKKLLSPAQRQDPPYSESWSIGGRLAVDSQSATSSEEDLSIEDRQRDKSENDEEVEDADGDTFDGSDIMCDMLDPVFSPCHEASSVADNTVNELQVHEQDAIVLDVIDDDPDLFGSMMTEIKQKPVQTQLSIEKRATHFTKPANSTKEKLSDTDRYVGEPTVNAEVKNSLQCEEEAPDYTSTRRNEIDGDDKSEDWNSGWNSWRNSPSNLKQNTCNTDNFTLMKNGGTSRPATYGTYCKYYFSENHSCLRNTCSFLHVPRSGDEKFCMATVQRFTVSTNPVYVKRAVDVFTGYYKMCSPGLCFNVEVVTGLLASLIRLGFLSDTFVALNLLLGHNIRPPAECVLAVFEHACKRKFNKTVPQLIYLISKVVENGCVFSVDQCERLQKCLECLNAPQSQMDVFIAVKCRALANICVSPEMFNVAHAFIDLELCKKQEDWKQMAAVFLRVCASPCTTSHLLKFSVTQVSDEGLDRNFLGRIGISVLIHYHRTQQWSKGQKIVEILSQQQPCYSVMKGVFSNEDTTSRCSLITMATELHLHSGSMEGALNVLKENNWFVSCSKWPCERGDVMHRVAVQTRLAQCTSHRDALEVLMHLPGLQPLDDSTDVGEYTGLFNSLLRSCLERSALLVAADALEFMLGNGLHAELLLVQNLICDLGKRNRWNRARILFQRALKVGYYPLVEVVPGSLVLELPSSLNEVEMAVCLEMFMCRNIPHSPDIPNISPAPVVTLKRASNNGSVPESEYLSAGCRLLSSAQLPNPKLRLSYTTVNPQQEQVYTIEPGSAHNWLSYNHSWAHSPLDGGSGPITRIYVVGAETKEEYHDQESNVTFTVNVNDYLKGKEERIQKGHAMGVHGLTSYVEKDRRFLVNVRLQDTRLVIDGSSLYYSLYFGCGADQQCGGEYEAFAEQVRHFFAALFTCRIQPFVVLDGGMDHSDKKFATFRQRAKRSINDANSLSRGTNGSVLPLLTKAVFMQLLSDLAVPFFQCAAEADMEIATLASQWGCPVLTNDSDFYIFELRAGYIPFRHFQWASVAVGRQAHPSQCSVSARCYTVQRLCSHFRGLTPQMLPLFAVIMGNDYTPAHIKQLFFSRVELPVVAAGRRGNPQVEGLLLWLSQFSSPAEALEEVLELDAGGREQRRGATQSVFSAGMQDYTLPPRSSLAQFFSGGLNPLPGSMEVPEILAAQPQWLLRGIVTGRLPSLVQDVLVLQRVMLIAQVENCRLPSSHCTSLAIRQVIYGLLLLGRQQAPAHAPAGRGRGRGRGGRGSRGTSGCRHGGQSEAEGCVHIAPTVVEYDRCDLNLTKSTVDPVQLSGAPHVQIEMMDQTSVSARVQVLLRVLHIEERALGTVPPTLRLPMCVTSFWLQRSRPRPDPTILQAVILGLTFGELSYRRTITGDPMCSRPGVAAVLHRLHQLRVQRKERRGLNLEVAHALSQWQSCMWAALCLNQLLCCPLPNPPCAWLFSGTLLHAVQAALRQGAAVEDFLAGDPFPGQLFSSLMEATLQPCGPGPTGHLGPSSSGARKRGRGQRKHPPQGRGQAPRGRVQRVDERGLNNRFAMLMSDEDYEEEE</sequence>
<feature type="domain" description="Asteroid" evidence="9">
    <location>
        <begin position="1216"/>
        <end position="1296"/>
    </location>
</feature>
<dbReference type="Gene3D" id="3.40.50.1010">
    <property type="entry name" value="5'-nuclease"/>
    <property type="match status" value="1"/>
</dbReference>
<protein>
    <recommendedName>
        <fullName evidence="3">Protein TOPAZ1</fullName>
    </recommendedName>
    <alternativeName>
        <fullName evidence="7">Testis- and ovary-specific PAZ domain-containing protein 1</fullName>
    </alternativeName>
</protein>
<organism evidence="11 12">
    <name type="scientific">Alosa alosa</name>
    <name type="common">allis shad</name>
    <dbReference type="NCBI Taxonomy" id="278164"/>
    <lineage>
        <taxon>Eukaryota</taxon>
        <taxon>Metazoa</taxon>
        <taxon>Chordata</taxon>
        <taxon>Craniata</taxon>
        <taxon>Vertebrata</taxon>
        <taxon>Euteleostomi</taxon>
        <taxon>Actinopterygii</taxon>
        <taxon>Neopterygii</taxon>
        <taxon>Teleostei</taxon>
        <taxon>Clupei</taxon>
        <taxon>Clupeiformes</taxon>
        <taxon>Clupeoidei</taxon>
        <taxon>Clupeidae</taxon>
        <taxon>Alosa</taxon>
    </lineage>
</organism>
<dbReference type="InterPro" id="IPR038952">
    <property type="entry name" value="TOPAZ1"/>
</dbReference>
<dbReference type="PANTHER" id="PTHR35671:SF1">
    <property type="entry name" value="PROTEIN TOPAZ1"/>
    <property type="match status" value="1"/>
</dbReference>
<keyword evidence="5" id="KW-0221">Differentiation</keyword>
<keyword evidence="6" id="KW-0744">Spermatogenesis</keyword>
<evidence type="ECO:0000256" key="2">
    <source>
        <dbReference type="ARBA" id="ARBA00004514"/>
    </source>
</evidence>
<name>A0AAV6FSL9_9TELE</name>
<evidence type="ECO:0000256" key="5">
    <source>
        <dbReference type="ARBA" id="ARBA00022782"/>
    </source>
</evidence>
<dbReference type="InterPro" id="IPR039436">
    <property type="entry name" value="Asteroid_dom"/>
</dbReference>
<dbReference type="Pfam" id="PF14669">
    <property type="entry name" value="Asp_Glu_race_2"/>
    <property type="match status" value="1"/>
</dbReference>
<feature type="region of interest" description="Disordered" evidence="8">
    <location>
        <begin position="1739"/>
        <end position="1803"/>
    </location>
</feature>
<evidence type="ECO:0000313" key="12">
    <source>
        <dbReference type="Proteomes" id="UP000823561"/>
    </source>
</evidence>
<evidence type="ECO:0000313" key="11">
    <source>
        <dbReference type="EMBL" id="KAG5264501.1"/>
    </source>
</evidence>
<comment type="caution">
    <text evidence="11">The sequence shown here is derived from an EMBL/GenBank/DDBJ whole genome shotgun (WGS) entry which is preliminary data.</text>
</comment>
<feature type="region of interest" description="Disordered" evidence="8">
    <location>
        <begin position="412"/>
        <end position="439"/>
    </location>
</feature>
<evidence type="ECO:0000256" key="3">
    <source>
        <dbReference type="ARBA" id="ARBA00016464"/>
    </source>
</evidence>
<comment type="subcellular location">
    <subcellularLocation>
        <location evidence="2">Cytoplasm</location>
        <location evidence="2">Cytosol</location>
    </subcellularLocation>
</comment>
<accession>A0AAV6FSL9</accession>
<dbReference type="GO" id="GO:0005829">
    <property type="term" value="C:cytosol"/>
    <property type="evidence" value="ECO:0007669"/>
    <property type="project" value="UniProtKB-SubCell"/>
</dbReference>
<dbReference type="SUPFAM" id="SSF88723">
    <property type="entry name" value="PIN domain-like"/>
    <property type="match status" value="1"/>
</dbReference>
<dbReference type="GO" id="GO:0048137">
    <property type="term" value="P:spermatocyte division"/>
    <property type="evidence" value="ECO:0007669"/>
    <property type="project" value="TreeGrafter"/>
</dbReference>
<keyword evidence="12" id="KW-1185">Reference proteome</keyword>
<feature type="compositionally biased region" description="Basic residues" evidence="8">
    <location>
        <begin position="1755"/>
        <end position="1767"/>
    </location>
</feature>
<evidence type="ECO:0000256" key="7">
    <source>
        <dbReference type="ARBA" id="ARBA00031943"/>
    </source>
</evidence>
<dbReference type="InterPro" id="IPR029435">
    <property type="entry name" value="TOPAZ1_dom"/>
</dbReference>
<evidence type="ECO:0000256" key="1">
    <source>
        <dbReference type="ARBA" id="ARBA00002132"/>
    </source>
</evidence>
<dbReference type="PANTHER" id="PTHR35671">
    <property type="entry name" value="PROTEIN TOPAZ1"/>
    <property type="match status" value="1"/>
</dbReference>